<feature type="chain" id="PRO_5030106587" description="Outer membrane protein beta-barrel domain-containing protein" evidence="1">
    <location>
        <begin position="19"/>
        <end position="231"/>
    </location>
</feature>
<keyword evidence="3" id="KW-1185">Reference proteome</keyword>
<feature type="signal peptide" evidence="1">
    <location>
        <begin position="1"/>
        <end position="18"/>
    </location>
</feature>
<evidence type="ECO:0000313" key="2">
    <source>
        <dbReference type="EMBL" id="QDG52792.1"/>
    </source>
</evidence>
<sequence length="231" mass="25836">MLLLVIFGVLAAPSVASAQQYIGAGAGLYTEDGDLTGEERRDVVREEDESFSFDSHSTLAGGIWYLRHASENVRWGGGLRYYGSYEIVEIPEEENNNDDEPQPFELGQLTDFYVQAEWLIPFGGDYALILGAQAGPSLLVPDGEFQDTIDELKEQGVDVWDSPRVGFNIAPQIGGRWEIDERLSLRGDLGVRYENLYLFAIDDNVEGVTYERSWTTSTLRYEFGLAMEIAL</sequence>
<evidence type="ECO:0000313" key="3">
    <source>
        <dbReference type="Proteomes" id="UP000315995"/>
    </source>
</evidence>
<dbReference type="AlphaFoldDB" id="A0A4Y6PWS9"/>
<name>A0A4Y6PWS9_PERCE</name>
<organism evidence="2 3">
    <name type="scientific">Persicimonas caeni</name>
    <dbReference type="NCBI Taxonomy" id="2292766"/>
    <lineage>
        <taxon>Bacteria</taxon>
        <taxon>Deltaproteobacteria</taxon>
        <taxon>Bradymonadales</taxon>
        <taxon>Bradymonadaceae</taxon>
        <taxon>Persicimonas</taxon>
    </lineage>
</organism>
<proteinExistence type="predicted"/>
<evidence type="ECO:0008006" key="4">
    <source>
        <dbReference type="Google" id="ProtNLM"/>
    </source>
</evidence>
<dbReference type="EMBL" id="CP041186">
    <property type="protein sequence ID" value="QDG52792.1"/>
    <property type="molecule type" value="Genomic_DNA"/>
</dbReference>
<dbReference type="Proteomes" id="UP000315995">
    <property type="component" value="Chromosome"/>
</dbReference>
<gene>
    <name evidence="2" type="ORF">FIV42_19200</name>
</gene>
<dbReference type="RefSeq" id="WP_141199255.1">
    <property type="nucleotide sequence ID" value="NZ_CP041186.1"/>
</dbReference>
<protein>
    <recommendedName>
        <fullName evidence="4">Outer membrane protein beta-barrel domain-containing protein</fullName>
    </recommendedName>
</protein>
<reference evidence="2 3" key="1">
    <citation type="submission" date="2019-06" db="EMBL/GenBank/DDBJ databases">
        <title>Persicimonas caeni gen. nov., sp. nov., a predatory bacterium isolated from solar saltern.</title>
        <authorList>
            <person name="Wang S."/>
        </authorList>
    </citation>
    <scope>NUCLEOTIDE SEQUENCE [LARGE SCALE GENOMIC DNA]</scope>
    <source>
        <strain evidence="2 3">YN101</strain>
    </source>
</reference>
<evidence type="ECO:0000256" key="1">
    <source>
        <dbReference type="SAM" id="SignalP"/>
    </source>
</evidence>
<dbReference type="OrthoDB" id="5496113at2"/>
<keyword evidence="1" id="KW-0732">Signal</keyword>
<accession>A0A5B8Y8M2</accession>
<accession>A0A4Y6PWS9</accession>